<comment type="similarity">
    <text evidence="6">Belongs to the helicase family. Dicer subfamily.</text>
</comment>
<reference evidence="10" key="1">
    <citation type="submission" date="2021-02" db="EMBL/GenBank/DDBJ databases">
        <authorList>
            <person name="Nowell W R."/>
        </authorList>
    </citation>
    <scope>NUCLEOTIDE SEQUENCE</scope>
</reference>
<dbReference type="EMBL" id="CAJOBC010071963">
    <property type="protein sequence ID" value="CAF4245605.1"/>
    <property type="molecule type" value="Genomic_DNA"/>
</dbReference>
<comment type="cofactor">
    <cofactor evidence="1">
        <name>Mg(2+)</name>
        <dbReference type="ChEBI" id="CHEBI:18420"/>
    </cofactor>
</comment>
<keyword evidence="7" id="KW-0175">Coiled coil</keyword>
<evidence type="ECO:0000259" key="8">
    <source>
        <dbReference type="PROSITE" id="PS51192"/>
    </source>
</evidence>
<evidence type="ECO:0000256" key="7">
    <source>
        <dbReference type="SAM" id="Coils"/>
    </source>
</evidence>
<dbReference type="GO" id="GO:0004386">
    <property type="term" value="F:helicase activity"/>
    <property type="evidence" value="ECO:0007669"/>
    <property type="project" value="UniProtKB-KW"/>
</dbReference>
<dbReference type="FunFam" id="3.40.50.300:FF:000628">
    <property type="entry name" value="Endoribonuclease Dicer"/>
    <property type="match status" value="1"/>
</dbReference>
<evidence type="ECO:0000256" key="5">
    <source>
        <dbReference type="ARBA" id="ARBA00022840"/>
    </source>
</evidence>
<dbReference type="Pfam" id="PF04851">
    <property type="entry name" value="ResIII"/>
    <property type="match status" value="1"/>
</dbReference>
<dbReference type="InterPro" id="IPR027417">
    <property type="entry name" value="P-loop_NTPase"/>
</dbReference>
<dbReference type="AlphaFoldDB" id="A0A815I741"/>
<comment type="caution">
    <text evidence="10">The sequence shown here is derived from an EMBL/GenBank/DDBJ whole genome shotgun (WGS) entry which is preliminary data.</text>
</comment>
<keyword evidence="4" id="KW-0347">Helicase</keyword>
<dbReference type="SMART" id="SM00490">
    <property type="entry name" value="HELICc"/>
    <property type="match status" value="1"/>
</dbReference>
<sequence>METEQDTLPKPNDQPVLPRSYQTEMVAQAIDENLIVCLPTGSGKTYISVMLIKELLGSTNSKLCHGGKRTIFLVKQVTLVHQQGDYISMHLGKEISVGKYYGDMGVDLWNKSEWDKELETHQILVMTAQIFVNILDHAYFFNLLIFDECHHATGADPYASVMNKHYNNISGNMPRILGLTASITSRKIKANKLEKEMKQLESTLKSRVESGSSREESRRYGTSALVKHISCVPYESNCNDSIKMAFEILDQISLEIAEHYSESRSERDEQEYQLSELMLFTDYQNTNMFNYNEQSARYMQICQSQSITVPKLKRHIDNIKHMGNDLGLMGLYLASLHLKNCLKIDLNNQLNFNKLSSQQLIMNVHNKIELMTDSILNTLVETNSTNYRLLYSEKVCSLLEQIVEQYALTLSLETYDYSSSPMKCIVFVERICTAIILSELFENVCQKRYPEYNSIKSKYVAGTKSFGIKDVMSAKHQRQTINEFRTGKINCLIATAVVEEGLDIPQCNLVFRFNKPNNFCSYMQSKGRARAKKNASFIILMSSDDDKALAEYREYEEIETMLQNEFYFRSLSFDDDIEDAKELQPYVTEKGVIIDAVRAVRLIYEYCAILGHGQIFPPRVLFHGSGPYTCILSMPANCPVRNDIM</sequence>
<dbReference type="Proteomes" id="UP000681722">
    <property type="component" value="Unassembled WGS sequence"/>
</dbReference>
<dbReference type="OrthoDB" id="416741at2759"/>
<dbReference type="GO" id="GO:0005737">
    <property type="term" value="C:cytoplasm"/>
    <property type="evidence" value="ECO:0007669"/>
    <property type="project" value="TreeGrafter"/>
</dbReference>
<dbReference type="EMBL" id="CAJNOQ010015585">
    <property type="protein sequence ID" value="CAF1364366.1"/>
    <property type="molecule type" value="Genomic_DNA"/>
</dbReference>
<organism evidence="10 12">
    <name type="scientific">Didymodactylos carnosus</name>
    <dbReference type="NCBI Taxonomy" id="1234261"/>
    <lineage>
        <taxon>Eukaryota</taxon>
        <taxon>Metazoa</taxon>
        <taxon>Spiralia</taxon>
        <taxon>Gnathifera</taxon>
        <taxon>Rotifera</taxon>
        <taxon>Eurotatoria</taxon>
        <taxon>Bdelloidea</taxon>
        <taxon>Philodinida</taxon>
        <taxon>Philodinidae</taxon>
        <taxon>Didymodactylos</taxon>
    </lineage>
</organism>
<dbReference type="CDD" id="cd18034">
    <property type="entry name" value="DEXHc_dicer"/>
    <property type="match status" value="1"/>
</dbReference>
<keyword evidence="5" id="KW-0067">ATP-binding</keyword>
<dbReference type="SMART" id="SM00487">
    <property type="entry name" value="DEXDc"/>
    <property type="match status" value="1"/>
</dbReference>
<feature type="coiled-coil region" evidence="7">
    <location>
        <begin position="183"/>
        <end position="210"/>
    </location>
</feature>
<evidence type="ECO:0000256" key="2">
    <source>
        <dbReference type="ARBA" id="ARBA00022741"/>
    </source>
</evidence>
<keyword evidence="12" id="KW-1185">Reference proteome</keyword>
<dbReference type="InterPro" id="IPR006935">
    <property type="entry name" value="Helicase/UvrB_N"/>
</dbReference>
<gene>
    <name evidence="10" type="ORF">GPM918_LOCUS31539</name>
    <name evidence="11" type="ORF">SRO942_LOCUS32191</name>
</gene>
<dbReference type="PROSITE" id="PS51192">
    <property type="entry name" value="HELICASE_ATP_BIND_1"/>
    <property type="match status" value="1"/>
</dbReference>
<dbReference type="GO" id="GO:0016787">
    <property type="term" value="F:hydrolase activity"/>
    <property type="evidence" value="ECO:0007669"/>
    <property type="project" value="UniProtKB-KW"/>
</dbReference>
<dbReference type="PANTHER" id="PTHR14074">
    <property type="entry name" value="HELICASE WITH DEATH DOMAIN-RELATED"/>
    <property type="match status" value="1"/>
</dbReference>
<dbReference type="PROSITE" id="PS51194">
    <property type="entry name" value="HELICASE_CTER"/>
    <property type="match status" value="1"/>
</dbReference>
<dbReference type="Pfam" id="PF00271">
    <property type="entry name" value="Helicase_C"/>
    <property type="match status" value="1"/>
</dbReference>
<feature type="domain" description="Helicase C-terminal" evidence="9">
    <location>
        <begin position="402"/>
        <end position="574"/>
    </location>
</feature>
<keyword evidence="2" id="KW-0547">Nucleotide-binding</keyword>
<evidence type="ECO:0000313" key="11">
    <source>
        <dbReference type="EMBL" id="CAF4245605.1"/>
    </source>
</evidence>
<evidence type="ECO:0000256" key="3">
    <source>
        <dbReference type="ARBA" id="ARBA00022801"/>
    </source>
</evidence>
<dbReference type="GO" id="GO:0005524">
    <property type="term" value="F:ATP binding"/>
    <property type="evidence" value="ECO:0007669"/>
    <property type="project" value="UniProtKB-KW"/>
</dbReference>
<dbReference type="InterPro" id="IPR014001">
    <property type="entry name" value="Helicase_ATP-bd"/>
</dbReference>
<evidence type="ECO:0000256" key="6">
    <source>
        <dbReference type="ARBA" id="ARBA00035116"/>
    </source>
</evidence>
<dbReference type="PANTHER" id="PTHR14074:SF16">
    <property type="entry name" value="ANTIVIRAL INNATE IMMUNE RESPONSE RECEPTOR RIG-I"/>
    <property type="match status" value="1"/>
</dbReference>
<accession>A0A815I741</accession>
<feature type="domain" description="Helicase ATP-binding" evidence="8">
    <location>
        <begin position="25"/>
        <end position="201"/>
    </location>
</feature>
<dbReference type="InterPro" id="IPR051363">
    <property type="entry name" value="RLR_Helicase"/>
</dbReference>
<evidence type="ECO:0000256" key="1">
    <source>
        <dbReference type="ARBA" id="ARBA00001946"/>
    </source>
</evidence>
<evidence type="ECO:0000313" key="10">
    <source>
        <dbReference type="EMBL" id="CAF1364366.1"/>
    </source>
</evidence>
<dbReference type="Gene3D" id="3.40.50.300">
    <property type="entry name" value="P-loop containing nucleotide triphosphate hydrolases"/>
    <property type="match status" value="2"/>
</dbReference>
<feature type="non-terminal residue" evidence="10">
    <location>
        <position position="1"/>
    </location>
</feature>
<keyword evidence="3" id="KW-0378">Hydrolase</keyword>
<evidence type="ECO:0000313" key="12">
    <source>
        <dbReference type="Proteomes" id="UP000663829"/>
    </source>
</evidence>
<proteinExistence type="inferred from homology"/>
<evidence type="ECO:0000259" key="9">
    <source>
        <dbReference type="PROSITE" id="PS51194"/>
    </source>
</evidence>
<dbReference type="SUPFAM" id="SSF52540">
    <property type="entry name" value="P-loop containing nucleoside triphosphate hydrolases"/>
    <property type="match status" value="1"/>
</dbReference>
<evidence type="ECO:0000256" key="4">
    <source>
        <dbReference type="ARBA" id="ARBA00022806"/>
    </source>
</evidence>
<dbReference type="Proteomes" id="UP000663829">
    <property type="component" value="Unassembled WGS sequence"/>
</dbReference>
<dbReference type="InterPro" id="IPR001650">
    <property type="entry name" value="Helicase_C-like"/>
</dbReference>
<protein>
    <submittedName>
        <fullName evidence="10">Uncharacterized protein</fullName>
    </submittedName>
</protein>
<dbReference type="GO" id="GO:0003677">
    <property type="term" value="F:DNA binding"/>
    <property type="evidence" value="ECO:0007669"/>
    <property type="project" value="InterPro"/>
</dbReference>
<name>A0A815I741_9BILA</name>